<dbReference type="PANTHER" id="PTHR47203:SF1">
    <property type="entry name" value="HYPOTHETICAL BASE EXCISION DNA REPAIR PROTEIN (EUROFUNG)"/>
    <property type="match status" value="1"/>
</dbReference>
<dbReference type="InterPro" id="IPR023170">
    <property type="entry name" value="HhH_base_excis_C"/>
</dbReference>
<dbReference type="SMART" id="SM00478">
    <property type="entry name" value="ENDO3c"/>
    <property type="match status" value="1"/>
</dbReference>
<dbReference type="Pfam" id="PF00730">
    <property type="entry name" value="HhH-GPD"/>
    <property type="match status" value="1"/>
</dbReference>
<organism evidence="3 4">
    <name type="scientific">Cronartium quercuum f. sp. fusiforme G11</name>
    <dbReference type="NCBI Taxonomy" id="708437"/>
    <lineage>
        <taxon>Eukaryota</taxon>
        <taxon>Fungi</taxon>
        <taxon>Dikarya</taxon>
        <taxon>Basidiomycota</taxon>
        <taxon>Pucciniomycotina</taxon>
        <taxon>Pucciniomycetes</taxon>
        <taxon>Pucciniales</taxon>
        <taxon>Coleosporiaceae</taxon>
        <taxon>Cronartium</taxon>
    </lineage>
</organism>
<dbReference type="EMBL" id="MU167231">
    <property type="protein sequence ID" value="KAG0149055.1"/>
    <property type="molecule type" value="Genomic_DNA"/>
</dbReference>
<dbReference type="OrthoDB" id="5607at2759"/>
<gene>
    <name evidence="3" type="ORF">CROQUDRAFT_89630</name>
</gene>
<evidence type="ECO:0000259" key="2">
    <source>
        <dbReference type="SMART" id="SM00478"/>
    </source>
</evidence>
<evidence type="ECO:0000313" key="4">
    <source>
        <dbReference type="Proteomes" id="UP000886653"/>
    </source>
</evidence>
<dbReference type="Gene3D" id="1.10.1670.10">
    <property type="entry name" value="Helix-hairpin-Helix base-excision DNA repair enzymes (C-terminal)"/>
    <property type="match status" value="1"/>
</dbReference>
<proteinExistence type="predicted"/>
<dbReference type="SUPFAM" id="SSF48150">
    <property type="entry name" value="DNA-glycosylase"/>
    <property type="match status" value="1"/>
</dbReference>
<feature type="domain" description="HhH-GPD" evidence="2">
    <location>
        <begin position="169"/>
        <end position="329"/>
    </location>
</feature>
<name>A0A9P6NL49_9BASI</name>
<dbReference type="InterPro" id="IPR011257">
    <property type="entry name" value="DNA_glycosylase"/>
</dbReference>
<sequence length="371" mass="41215">MSSIKPKPFPLSNHLQTNAPTTNTTSSAKSPRSRSSSLTSLDSNSTDLKSERQVPSSITDSNEPKPLIRPFNHSSITPNAVGPTPRNIAPKQTTKARKTIKQSTTYNPSPFPDFFHPTSLESESVCAILSNLHGGRPERPKTLSSTEVSFGQSCGEVPDVLDALVRTILSQNTTNLNSTRAYTNLINHFRGANYNIIRTSDVKELADSIRVGGLADRKAKVIVQILNEIFIRGNGLISLDHLRFMSDDEVMNELVSFDGVGVKTAACVSMFCLGRNTFPVDTHVYRLSKALGWVPARANRDQTFYHLNQILPDQLKYALHILLIRHGTVCRQCSTFQSKIKTSSHHLKKKMKQGKKQEDQCPLKKFINEKS</sequence>
<protein>
    <recommendedName>
        <fullName evidence="2">HhH-GPD domain-containing protein</fullName>
    </recommendedName>
</protein>
<reference evidence="3" key="1">
    <citation type="submission" date="2013-11" db="EMBL/GenBank/DDBJ databases">
        <title>Genome sequence of the fusiform rust pathogen reveals effectors for host alternation and coevolution with pine.</title>
        <authorList>
            <consortium name="DOE Joint Genome Institute"/>
            <person name="Smith K."/>
            <person name="Pendleton A."/>
            <person name="Kubisiak T."/>
            <person name="Anderson C."/>
            <person name="Salamov A."/>
            <person name="Aerts A."/>
            <person name="Riley R."/>
            <person name="Clum A."/>
            <person name="Lindquist E."/>
            <person name="Ence D."/>
            <person name="Campbell M."/>
            <person name="Kronenberg Z."/>
            <person name="Feau N."/>
            <person name="Dhillon B."/>
            <person name="Hamelin R."/>
            <person name="Burleigh J."/>
            <person name="Smith J."/>
            <person name="Yandell M."/>
            <person name="Nelson C."/>
            <person name="Grigoriev I."/>
            <person name="Davis J."/>
        </authorList>
    </citation>
    <scope>NUCLEOTIDE SEQUENCE</scope>
    <source>
        <strain evidence="3">G11</strain>
    </source>
</reference>
<dbReference type="GO" id="GO:0000702">
    <property type="term" value="F:oxidized base lesion DNA N-glycosylase activity"/>
    <property type="evidence" value="ECO:0007669"/>
    <property type="project" value="UniProtKB-ARBA"/>
</dbReference>
<dbReference type="InterPro" id="IPR003265">
    <property type="entry name" value="HhH-GPD_domain"/>
</dbReference>
<dbReference type="GO" id="GO:0006285">
    <property type="term" value="P:base-excision repair, AP site formation"/>
    <property type="evidence" value="ECO:0007669"/>
    <property type="project" value="UniProtKB-ARBA"/>
</dbReference>
<keyword evidence="4" id="KW-1185">Reference proteome</keyword>
<dbReference type="CDD" id="cd00056">
    <property type="entry name" value="ENDO3c"/>
    <property type="match status" value="1"/>
</dbReference>
<dbReference type="Gene3D" id="1.10.340.30">
    <property type="entry name" value="Hypothetical protein, domain 2"/>
    <property type="match status" value="1"/>
</dbReference>
<comment type="caution">
    <text evidence="3">The sequence shown here is derived from an EMBL/GenBank/DDBJ whole genome shotgun (WGS) entry which is preliminary data.</text>
</comment>
<feature type="region of interest" description="Disordered" evidence="1">
    <location>
        <begin position="1"/>
        <end position="110"/>
    </location>
</feature>
<dbReference type="AlphaFoldDB" id="A0A9P6NL49"/>
<accession>A0A9P6NL49</accession>
<feature type="compositionally biased region" description="Low complexity" evidence="1">
    <location>
        <begin position="17"/>
        <end position="47"/>
    </location>
</feature>
<evidence type="ECO:0000313" key="3">
    <source>
        <dbReference type="EMBL" id="KAG0149055.1"/>
    </source>
</evidence>
<evidence type="ECO:0000256" key="1">
    <source>
        <dbReference type="SAM" id="MobiDB-lite"/>
    </source>
</evidence>
<dbReference type="Proteomes" id="UP000886653">
    <property type="component" value="Unassembled WGS sequence"/>
</dbReference>
<dbReference type="PANTHER" id="PTHR47203">
    <property type="match status" value="1"/>
</dbReference>